<proteinExistence type="predicted"/>
<protein>
    <submittedName>
        <fullName evidence="1">RCG57673</fullName>
    </submittedName>
</protein>
<evidence type="ECO:0000313" key="1">
    <source>
        <dbReference type="EMBL" id="EDL94564.1"/>
    </source>
</evidence>
<gene>
    <name evidence="1" type="ORF">rCG_57673</name>
</gene>
<dbReference type="AlphaFoldDB" id="A6JI90"/>
<accession>A6JI90</accession>
<evidence type="ECO:0000313" key="2">
    <source>
        <dbReference type="Proteomes" id="UP000234681"/>
    </source>
</evidence>
<dbReference type="EMBL" id="CH473986">
    <property type="protein sequence ID" value="EDL94564.1"/>
    <property type="molecule type" value="Genomic_DNA"/>
</dbReference>
<reference evidence="2" key="1">
    <citation type="submission" date="2005-09" db="EMBL/GenBank/DDBJ databases">
        <authorList>
            <person name="Mural R.J."/>
            <person name="Li P.W."/>
            <person name="Adams M.D."/>
            <person name="Amanatides P.G."/>
            <person name="Baden-Tillson H."/>
            <person name="Barnstead M."/>
            <person name="Chin S.H."/>
            <person name="Dew I."/>
            <person name="Evans C.A."/>
            <person name="Ferriera S."/>
            <person name="Flanigan M."/>
            <person name="Fosler C."/>
            <person name="Glodek A."/>
            <person name="Gu Z."/>
            <person name="Holt R.A."/>
            <person name="Jennings D."/>
            <person name="Kraft C.L."/>
            <person name="Lu F."/>
            <person name="Nguyen T."/>
            <person name="Nusskern D.R."/>
            <person name="Pfannkoch C.M."/>
            <person name="Sitter C."/>
            <person name="Sutton G.G."/>
            <person name="Venter J.C."/>
            <person name="Wang Z."/>
            <person name="Woodage T."/>
            <person name="Zheng X.H."/>
            <person name="Zhong F."/>
        </authorList>
    </citation>
    <scope>NUCLEOTIDE SEQUENCE [LARGE SCALE GENOMIC DNA]</scope>
    <source>
        <strain>BN</strain>
        <strain evidence="2">Sprague-Dawley</strain>
    </source>
</reference>
<name>A6JI90_RAT</name>
<sequence>MSGSQTSYHKAYRAPGHPWDQWIHQEHWR</sequence>
<organism evidence="1 2">
    <name type="scientific">Rattus norvegicus</name>
    <name type="common">Rat</name>
    <dbReference type="NCBI Taxonomy" id="10116"/>
    <lineage>
        <taxon>Eukaryota</taxon>
        <taxon>Metazoa</taxon>
        <taxon>Chordata</taxon>
        <taxon>Craniata</taxon>
        <taxon>Vertebrata</taxon>
        <taxon>Euteleostomi</taxon>
        <taxon>Mammalia</taxon>
        <taxon>Eutheria</taxon>
        <taxon>Euarchontoglires</taxon>
        <taxon>Glires</taxon>
        <taxon>Rodentia</taxon>
        <taxon>Myomorpha</taxon>
        <taxon>Muroidea</taxon>
        <taxon>Muridae</taxon>
        <taxon>Murinae</taxon>
        <taxon>Rattus</taxon>
    </lineage>
</organism>
<dbReference type="Proteomes" id="UP000234681">
    <property type="component" value="Chromosome 1"/>
</dbReference>